<accession>F6EZ75</accession>
<dbReference type="GO" id="GO:0005737">
    <property type="term" value="C:cytoplasm"/>
    <property type="evidence" value="ECO:0007669"/>
    <property type="project" value="TreeGrafter"/>
</dbReference>
<keyword evidence="2" id="KW-1185">Reference proteome</keyword>
<dbReference type="Proteomes" id="UP000007150">
    <property type="component" value="Chromosome 1"/>
</dbReference>
<dbReference type="GO" id="GO:0019243">
    <property type="term" value="P:methylglyoxal catabolic process to D-lactate via S-lactoyl-glutathione"/>
    <property type="evidence" value="ECO:0007669"/>
    <property type="project" value="TreeGrafter"/>
</dbReference>
<proteinExistence type="predicted"/>
<evidence type="ECO:0008006" key="3">
    <source>
        <dbReference type="Google" id="ProtNLM"/>
    </source>
</evidence>
<dbReference type="InterPro" id="IPR029062">
    <property type="entry name" value="Class_I_gatase-like"/>
</dbReference>
<dbReference type="KEGG" id="sch:Sphch_2516"/>
<dbReference type="EMBL" id="CP002798">
    <property type="protein sequence ID" value="AEG50168.1"/>
    <property type="molecule type" value="Genomic_DNA"/>
</dbReference>
<dbReference type="SUPFAM" id="SSF52317">
    <property type="entry name" value="Class I glutamine amidotransferase-like"/>
    <property type="match status" value="1"/>
</dbReference>
<evidence type="ECO:0000313" key="2">
    <source>
        <dbReference type="Proteomes" id="UP000007150"/>
    </source>
</evidence>
<reference evidence="1 2" key="1">
    <citation type="submission" date="2011-05" db="EMBL/GenBank/DDBJ databases">
        <title>Complete sequence of chromosome 1 of Sphingobium chlorophenolicum L-1.</title>
        <authorList>
            <consortium name="US DOE Joint Genome Institute"/>
            <person name="Lucas S."/>
            <person name="Han J."/>
            <person name="Lapidus A."/>
            <person name="Cheng J.-F."/>
            <person name="Goodwin L."/>
            <person name="Pitluck S."/>
            <person name="Peters L."/>
            <person name="Daligault H."/>
            <person name="Han C."/>
            <person name="Tapia R."/>
            <person name="Land M."/>
            <person name="Hauser L."/>
            <person name="Kyrpides N."/>
            <person name="Ivanova N."/>
            <person name="Pagani I."/>
            <person name="Turner P."/>
            <person name="Copley S."/>
            <person name="Woyke T."/>
        </authorList>
    </citation>
    <scope>NUCLEOTIDE SEQUENCE [LARGE SCALE GENOMIC DNA]</scope>
    <source>
        <strain evidence="1 2">L-1</strain>
    </source>
</reference>
<name>F6EZ75_SPHCR</name>
<organism evidence="1 2">
    <name type="scientific">Sphingobium chlorophenolicum L-1</name>
    <dbReference type="NCBI Taxonomy" id="690566"/>
    <lineage>
        <taxon>Bacteria</taxon>
        <taxon>Pseudomonadati</taxon>
        <taxon>Pseudomonadota</taxon>
        <taxon>Alphaproteobacteria</taxon>
        <taxon>Sphingomonadales</taxon>
        <taxon>Sphingomonadaceae</taxon>
        <taxon>Sphingobium</taxon>
    </lineage>
</organism>
<dbReference type="PANTHER" id="PTHR48094:SF22">
    <property type="entry name" value="DJ-1_PFPI DOMAIN-CONTAINING PROTEIN"/>
    <property type="match status" value="1"/>
</dbReference>
<gene>
    <name evidence="1" type="ORF">Sphch_2516</name>
</gene>
<dbReference type="AlphaFoldDB" id="F6EZ75"/>
<evidence type="ECO:0000313" key="1">
    <source>
        <dbReference type="EMBL" id="AEG50168.1"/>
    </source>
</evidence>
<dbReference type="PANTHER" id="PTHR48094">
    <property type="entry name" value="PROTEIN/NUCLEIC ACID DEGLYCASE DJ-1-RELATED"/>
    <property type="match status" value="1"/>
</dbReference>
<dbReference type="InterPro" id="IPR050325">
    <property type="entry name" value="Prot/Nucl_acid_deglycase"/>
</dbReference>
<dbReference type="HOGENOM" id="CLU_816031_0_0_5"/>
<sequence length="365" mass="40043">MTERVNTSRKPKALIILSSARHFPVSAPAGHVISTGVFLVELAQVLKEFENSHEFTLCTPDGALPQLDINGLSLPFLATSGMTIAAAANMFAPKSFARRHPDLVSRRSAELALARRHLGALPLSEILPNTDPEAAALFDEVLASFSALPQKDYLSAQTVVERHRDPGDPFSIGEFEFIHFPGGHAPVVDFKDSPWLGEIINTAYEENVLLSLICHAPIAMTSARWRVDSGGNPIDYPNHPFRGAKITTVPKFGELVALATNYPKLPGKKTRLPYYVDEALKEAGYDVRLSLNPAAIRVEWEPHLKLLTGNGPQSIDVQTRRLRSILSKREFCIVAHNIEINADGELCAFSGCHPPMGNARPPRRP</sequence>
<dbReference type="Gene3D" id="3.40.50.880">
    <property type="match status" value="1"/>
</dbReference>
<protein>
    <recommendedName>
        <fullName evidence="3">ThiJ/PfpI domain-containing protein</fullName>
    </recommendedName>
</protein>
<dbReference type="GO" id="GO:0019172">
    <property type="term" value="F:glyoxalase III activity"/>
    <property type="evidence" value="ECO:0007669"/>
    <property type="project" value="TreeGrafter"/>
</dbReference>
<dbReference type="STRING" id="690566.Sphch_2516"/>